<evidence type="ECO:0000313" key="5">
    <source>
        <dbReference type="Proteomes" id="UP000232631"/>
    </source>
</evidence>
<dbReference type="AlphaFoldDB" id="A0A2H4VNG5"/>
<evidence type="ECO:0000256" key="1">
    <source>
        <dbReference type="ARBA" id="ARBA00023002"/>
    </source>
</evidence>
<dbReference type="PANTHER" id="PTHR42947:SF1">
    <property type="entry name" value="COB--COM HETERODISULFIDE REDUCTASE SUBUNIT B 1"/>
    <property type="match status" value="1"/>
</dbReference>
<evidence type="ECO:0000313" key="4">
    <source>
        <dbReference type="EMBL" id="AUB59637.1"/>
    </source>
</evidence>
<dbReference type="Proteomes" id="UP000232631">
    <property type="component" value="Chromosome"/>
</dbReference>
<dbReference type="KEGG" id="msub:BK009_02470"/>
<dbReference type="RefSeq" id="WP_100906479.1">
    <property type="nucleotide sequence ID" value="NZ_CP017766.1"/>
</dbReference>
<accession>A0A2H4VEH5</accession>
<keyword evidence="1" id="KW-0560">Oxidoreductase</keyword>
<dbReference type="InterPro" id="IPR004017">
    <property type="entry name" value="Cys_rich_dom"/>
</dbReference>
<dbReference type="Gene3D" id="1.20.1050.140">
    <property type="match status" value="1"/>
</dbReference>
<feature type="domain" description="Cysteine-rich" evidence="2">
    <location>
        <begin position="163"/>
        <end position="255"/>
    </location>
</feature>
<dbReference type="InterPro" id="IPR053571">
    <property type="entry name" value="HdrB"/>
</dbReference>
<dbReference type="Proteomes" id="UP000232806">
    <property type="component" value="Chromosome"/>
</dbReference>
<evidence type="ECO:0000313" key="6">
    <source>
        <dbReference type="Proteomes" id="UP000232806"/>
    </source>
</evidence>
<dbReference type="GO" id="GO:0016491">
    <property type="term" value="F:oxidoreductase activity"/>
    <property type="evidence" value="ECO:0007669"/>
    <property type="project" value="UniProtKB-KW"/>
</dbReference>
<evidence type="ECO:0000259" key="2">
    <source>
        <dbReference type="Pfam" id="PF02754"/>
    </source>
</evidence>
<dbReference type="Gene3D" id="3.40.50.11810">
    <property type="match status" value="1"/>
</dbReference>
<keyword evidence="5" id="KW-1185">Reference proteome</keyword>
<gene>
    <name evidence="3" type="ORF">BK007_11065</name>
    <name evidence="4" type="ORF">BK009_02470</name>
</gene>
<dbReference type="Pfam" id="PF02754">
    <property type="entry name" value="CCG"/>
    <property type="match status" value="2"/>
</dbReference>
<dbReference type="EMBL" id="CP017768">
    <property type="protein sequence ID" value="AUB59637.1"/>
    <property type="molecule type" value="Genomic_DNA"/>
</dbReference>
<feature type="domain" description="Cysteine-rich" evidence="2">
    <location>
        <begin position="10"/>
        <end position="94"/>
    </location>
</feature>
<dbReference type="InterPro" id="IPR051278">
    <property type="entry name" value="HdrB/HdrD_reductase"/>
</dbReference>
<reference evidence="5 6" key="1">
    <citation type="submission" date="2016-10" db="EMBL/GenBank/DDBJ databases">
        <title>Comparative genomics between deep and shallow subseafloor isolates.</title>
        <authorList>
            <person name="Ishii S."/>
            <person name="Miller J.R."/>
            <person name="Sutton G."/>
            <person name="Suzuki S."/>
            <person name="Methe B."/>
            <person name="Inagaki F."/>
            <person name="Imachi H."/>
        </authorList>
    </citation>
    <scope>NUCLEOTIDE SEQUENCE [LARGE SCALE GENOMIC DNA]</scope>
    <source>
        <strain evidence="4 5">A8p</strain>
        <strain evidence="3 6">MO-MB1</strain>
    </source>
</reference>
<protein>
    <submittedName>
        <fullName evidence="4">Heterodisulfide reductase subunit B</fullName>
    </submittedName>
</protein>
<evidence type="ECO:0000313" key="3">
    <source>
        <dbReference type="EMBL" id="AUB56499.1"/>
    </source>
</evidence>
<dbReference type="PANTHER" id="PTHR42947">
    <property type="entry name" value="COB--COM HETERODISULFIDE REDUCTASE SUBUNIT B 1"/>
    <property type="match status" value="1"/>
</dbReference>
<sequence>MKKIPTEKLLLFKTCLVSTEYPGVESSTTFLFDQLGIEYHRDERQSCCSGLGYYYDLFDQLPTTVLAARNFYIARETGHPYITAMCATCYAILKKAAKILEENDEARNLVNQMLDDSGLGHMAYHKGDMDPHKKIFHTAEVLHSKRKEIEAFPKIDFSQYSIATHHGCHYCKIHYHDTICGVRNPLLLDEVAASCGVSTIDWYDQKRLTCGAGFGQRFTNNELSLKVTAEKLMSLKDNQTDILLHMCPNCQMQFDRYQPVIEKKLNTNLNIFHLNISQFMALAMGADPYKVVGIQTHTVPVEPLLKKLGIDTVQKSLKNFKLKINE</sequence>
<name>A0A2H4VNG5_9EURY</name>
<organism evidence="4 5">
    <name type="scientific">Methanobacterium subterraneum</name>
    <dbReference type="NCBI Taxonomy" id="59277"/>
    <lineage>
        <taxon>Archaea</taxon>
        <taxon>Methanobacteriati</taxon>
        <taxon>Methanobacteriota</taxon>
        <taxon>Methanomada group</taxon>
        <taxon>Methanobacteria</taxon>
        <taxon>Methanobacteriales</taxon>
        <taxon>Methanobacteriaceae</taxon>
        <taxon>Methanobacterium</taxon>
    </lineage>
</organism>
<accession>A0A2H4VNG5</accession>
<proteinExistence type="predicted"/>
<dbReference type="NCBIfam" id="NF041780">
    <property type="entry name" value="hetero_SS_HdrB"/>
    <property type="match status" value="1"/>
</dbReference>
<dbReference type="GeneID" id="35125310"/>
<dbReference type="EMBL" id="CP017766">
    <property type="protein sequence ID" value="AUB56499.1"/>
    <property type="molecule type" value="Genomic_DNA"/>
</dbReference>
<dbReference type="OrthoDB" id="37916at2157"/>